<name>A0A7C3E930_9SPIR</name>
<dbReference type="PANTHER" id="PTHR42924:SF3">
    <property type="entry name" value="POLYMERASE_HISTIDINOL PHOSPHATASE N-TERMINAL DOMAIN-CONTAINING PROTEIN"/>
    <property type="match status" value="1"/>
</dbReference>
<proteinExistence type="predicted"/>
<dbReference type="PANTHER" id="PTHR42924">
    <property type="entry name" value="EXONUCLEASE"/>
    <property type="match status" value="1"/>
</dbReference>
<dbReference type="Gene3D" id="1.10.150.650">
    <property type="match status" value="1"/>
</dbReference>
<feature type="domain" description="Polymerase/histidinol phosphatase N-terminal" evidence="1">
    <location>
        <begin position="3"/>
        <end position="68"/>
    </location>
</feature>
<dbReference type="InterPro" id="IPR052018">
    <property type="entry name" value="PHP_domain"/>
</dbReference>
<organism evidence="2">
    <name type="scientific">Gracilinema caldarium</name>
    <dbReference type="NCBI Taxonomy" id="215591"/>
    <lineage>
        <taxon>Bacteria</taxon>
        <taxon>Pseudomonadati</taxon>
        <taxon>Spirochaetota</taxon>
        <taxon>Spirochaetia</taxon>
        <taxon>Spirochaetales</taxon>
        <taxon>Breznakiellaceae</taxon>
        <taxon>Gracilinema</taxon>
    </lineage>
</organism>
<comment type="caution">
    <text evidence="2">The sequence shown here is derived from an EMBL/GenBank/DDBJ whole genome shotgun (WGS) entry which is preliminary data.</text>
</comment>
<dbReference type="Gene3D" id="3.20.20.140">
    <property type="entry name" value="Metal-dependent hydrolases"/>
    <property type="match status" value="1"/>
</dbReference>
<dbReference type="EMBL" id="DSVL01000167">
    <property type="protein sequence ID" value="HFH28936.1"/>
    <property type="molecule type" value="Genomic_DNA"/>
</dbReference>
<dbReference type="GO" id="GO:0004534">
    <property type="term" value="F:5'-3' RNA exonuclease activity"/>
    <property type="evidence" value="ECO:0007669"/>
    <property type="project" value="TreeGrafter"/>
</dbReference>
<evidence type="ECO:0000313" key="2">
    <source>
        <dbReference type="EMBL" id="HFH28936.1"/>
    </source>
</evidence>
<dbReference type="AlphaFoldDB" id="A0A7C3E930"/>
<evidence type="ECO:0000259" key="1">
    <source>
        <dbReference type="SMART" id="SM00481"/>
    </source>
</evidence>
<gene>
    <name evidence="2" type="ORF">ENS59_05415</name>
</gene>
<protein>
    <submittedName>
        <fullName evidence="2">PHP domain-containing protein</fullName>
    </submittedName>
</protein>
<dbReference type="InterPro" id="IPR003141">
    <property type="entry name" value="Pol/His_phosphatase_N"/>
</dbReference>
<dbReference type="GO" id="GO:0035312">
    <property type="term" value="F:5'-3' DNA exonuclease activity"/>
    <property type="evidence" value="ECO:0007669"/>
    <property type="project" value="TreeGrafter"/>
</dbReference>
<sequence length="293" mass="33364">MKANLHLHSRISDGTEWPAEVALRAYRTGLEWVALTDHDTLGGVDEFQRAALKLGLKTTAAVEIDCTAPEIGYRSELLAYFPQGHYEHTKALLREVTKRRLEYVRSSIRKAQCHFVKSQVSFENLLNHKRQGRPELPPEAFSFNKIDMFLYFKAHGIIAQDVSYRAFKKAYLDTGLLSGLPYEKPSCADVIRMVHADGGLVVLPHIGHEFEDSIQYIKANQKVWKSTLDYFSSLGLDGIELYWYRNGDTEAINRLVVSEAEKRHLRITYGSDCHGPGSGKETMELFWGELKEL</sequence>
<accession>A0A7C3E930</accession>
<dbReference type="InterPro" id="IPR004013">
    <property type="entry name" value="PHP_dom"/>
</dbReference>
<dbReference type="InterPro" id="IPR016195">
    <property type="entry name" value="Pol/histidinol_Pase-like"/>
</dbReference>
<reference evidence="2" key="1">
    <citation type="journal article" date="2020" name="mSystems">
        <title>Genome- and Community-Level Interaction Insights into Carbon Utilization and Element Cycling Functions of Hydrothermarchaeota in Hydrothermal Sediment.</title>
        <authorList>
            <person name="Zhou Z."/>
            <person name="Liu Y."/>
            <person name="Xu W."/>
            <person name="Pan J."/>
            <person name="Luo Z.H."/>
            <person name="Li M."/>
        </authorList>
    </citation>
    <scope>NUCLEOTIDE SEQUENCE [LARGE SCALE GENOMIC DNA]</scope>
    <source>
        <strain evidence="2">SpSt-503</strain>
    </source>
</reference>
<dbReference type="Pfam" id="PF02811">
    <property type="entry name" value="PHP"/>
    <property type="match status" value="1"/>
</dbReference>
<dbReference type="SUPFAM" id="SSF89550">
    <property type="entry name" value="PHP domain-like"/>
    <property type="match status" value="1"/>
</dbReference>
<dbReference type="SMART" id="SM00481">
    <property type="entry name" value="POLIIIAc"/>
    <property type="match status" value="1"/>
</dbReference>